<keyword evidence="10" id="KW-1185">Reference proteome</keyword>
<evidence type="ECO:0000313" key="10">
    <source>
        <dbReference type="Proteomes" id="UP000887563"/>
    </source>
</evidence>
<dbReference type="Proteomes" id="UP000887563">
    <property type="component" value="Unplaced"/>
</dbReference>
<dbReference type="GO" id="GO:0003887">
    <property type="term" value="F:DNA-directed DNA polymerase activity"/>
    <property type="evidence" value="ECO:0007669"/>
    <property type="project" value="UniProtKB-KW"/>
</dbReference>
<dbReference type="PANTHER" id="PTHR33568:SF3">
    <property type="entry name" value="DNA-DIRECTED DNA POLYMERASE"/>
    <property type="match status" value="1"/>
</dbReference>
<evidence type="ECO:0000256" key="4">
    <source>
        <dbReference type="ARBA" id="ARBA00022695"/>
    </source>
</evidence>
<keyword evidence="7" id="KW-0238">DNA-binding</keyword>
<comment type="catalytic activity">
    <reaction evidence="8">
        <text>DNA(n) + a 2'-deoxyribonucleoside 5'-triphosphate = DNA(n+1) + diphosphate</text>
        <dbReference type="Rhea" id="RHEA:22508"/>
        <dbReference type="Rhea" id="RHEA-COMP:17339"/>
        <dbReference type="Rhea" id="RHEA-COMP:17340"/>
        <dbReference type="ChEBI" id="CHEBI:33019"/>
        <dbReference type="ChEBI" id="CHEBI:61560"/>
        <dbReference type="ChEBI" id="CHEBI:173112"/>
        <dbReference type="EC" id="2.7.7.7"/>
    </reaction>
</comment>
<keyword evidence="3" id="KW-0808">Transferase</keyword>
<dbReference type="InterPro" id="IPR004868">
    <property type="entry name" value="DNA-dir_DNA_pol_B_mt/vir"/>
</dbReference>
<reference evidence="11" key="1">
    <citation type="submission" date="2022-11" db="UniProtKB">
        <authorList>
            <consortium name="WormBaseParasite"/>
        </authorList>
    </citation>
    <scope>IDENTIFICATION</scope>
</reference>
<dbReference type="EC" id="2.7.7.7" evidence="2"/>
<feature type="domain" description="DNA-directed DNA polymerase family B mitochondria/virus" evidence="9">
    <location>
        <begin position="5"/>
        <end position="73"/>
    </location>
</feature>
<evidence type="ECO:0000313" key="11">
    <source>
        <dbReference type="WBParaSite" id="Minc3s00829g17854"/>
    </source>
</evidence>
<dbReference type="GO" id="GO:0000166">
    <property type="term" value="F:nucleotide binding"/>
    <property type="evidence" value="ECO:0007669"/>
    <property type="project" value="InterPro"/>
</dbReference>
<protein>
    <recommendedName>
        <fullName evidence="2">DNA-directed DNA polymerase</fullName>
        <ecNumber evidence="2">2.7.7.7</ecNumber>
    </recommendedName>
</protein>
<dbReference type="PANTHER" id="PTHR33568">
    <property type="entry name" value="DNA POLYMERASE"/>
    <property type="match status" value="1"/>
</dbReference>
<proteinExistence type="inferred from homology"/>
<evidence type="ECO:0000256" key="3">
    <source>
        <dbReference type="ARBA" id="ARBA00022679"/>
    </source>
</evidence>
<evidence type="ECO:0000256" key="1">
    <source>
        <dbReference type="ARBA" id="ARBA00005755"/>
    </source>
</evidence>
<dbReference type="GO" id="GO:0003677">
    <property type="term" value="F:DNA binding"/>
    <property type="evidence" value="ECO:0007669"/>
    <property type="project" value="UniProtKB-KW"/>
</dbReference>
<evidence type="ECO:0000256" key="2">
    <source>
        <dbReference type="ARBA" id="ARBA00012417"/>
    </source>
</evidence>
<comment type="similarity">
    <text evidence="1">Belongs to the DNA polymerase type-B family.</text>
</comment>
<dbReference type="AlphaFoldDB" id="A0A914LV00"/>
<evidence type="ECO:0000256" key="6">
    <source>
        <dbReference type="ARBA" id="ARBA00022932"/>
    </source>
</evidence>
<evidence type="ECO:0000256" key="7">
    <source>
        <dbReference type="ARBA" id="ARBA00023125"/>
    </source>
</evidence>
<dbReference type="WBParaSite" id="Minc3s00829g17854">
    <property type="protein sequence ID" value="Minc3s00829g17854"/>
    <property type="gene ID" value="Minc3s00829g17854"/>
</dbReference>
<sequence length="73" mass="8483">MKLKKEKKISYYDVTSLYPFTNFITNYPIGHPTVHNLNEEVNWTTSADNKYQLALMKVFVIPPKTIDIPILPV</sequence>
<keyword evidence="5" id="KW-0235">DNA replication</keyword>
<evidence type="ECO:0000256" key="5">
    <source>
        <dbReference type="ARBA" id="ARBA00022705"/>
    </source>
</evidence>
<dbReference type="SUPFAM" id="SSF56672">
    <property type="entry name" value="DNA/RNA polymerases"/>
    <property type="match status" value="1"/>
</dbReference>
<evidence type="ECO:0000259" key="9">
    <source>
        <dbReference type="Pfam" id="PF03175"/>
    </source>
</evidence>
<dbReference type="Pfam" id="PF03175">
    <property type="entry name" value="DNA_pol_B_2"/>
    <property type="match status" value="1"/>
</dbReference>
<organism evidence="10 11">
    <name type="scientific">Meloidogyne incognita</name>
    <name type="common">Southern root-knot nematode worm</name>
    <name type="synonym">Oxyuris incognita</name>
    <dbReference type="NCBI Taxonomy" id="6306"/>
    <lineage>
        <taxon>Eukaryota</taxon>
        <taxon>Metazoa</taxon>
        <taxon>Ecdysozoa</taxon>
        <taxon>Nematoda</taxon>
        <taxon>Chromadorea</taxon>
        <taxon>Rhabditida</taxon>
        <taxon>Tylenchina</taxon>
        <taxon>Tylenchomorpha</taxon>
        <taxon>Tylenchoidea</taxon>
        <taxon>Meloidogynidae</taxon>
        <taxon>Meloidogyninae</taxon>
        <taxon>Meloidogyne</taxon>
        <taxon>Meloidogyne incognita group</taxon>
    </lineage>
</organism>
<name>A0A914LV00_MELIC</name>
<accession>A0A914LV00</accession>
<keyword evidence="4" id="KW-0548">Nucleotidyltransferase</keyword>
<dbReference type="GO" id="GO:0006260">
    <property type="term" value="P:DNA replication"/>
    <property type="evidence" value="ECO:0007669"/>
    <property type="project" value="UniProtKB-KW"/>
</dbReference>
<keyword evidence="6" id="KW-0239">DNA-directed DNA polymerase</keyword>
<evidence type="ECO:0000256" key="8">
    <source>
        <dbReference type="ARBA" id="ARBA00049244"/>
    </source>
</evidence>
<dbReference type="InterPro" id="IPR043502">
    <property type="entry name" value="DNA/RNA_pol_sf"/>
</dbReference>